<keyword evidence="2" id="KW-1185">Reference proteome</keyword>
<accession>A0ACA9N617</accession>
<reference evidence="1" key="1">
    <citation type="submission" date="2021-06" db="EMBL/GenBank/DDBJ databases">
        <authorList>
            <person name="Kallberg Y."/>
            <person name="Tangrot J."/>
            <person name="Rosling A."/>
        </authorList>
    </citation>
    <scope>NUCLEOTIDE SEQUENCE</scope>
    <source>
        <strain evidence="1">AU212A</strain>
    </source>
</reference>
<dbReference type="EMBL" id="CAJVPM010020299">
    <property type="protein sequence ID" value="CAG8634281.1"/>
    <property type="molecule type" value="Genomic_DNA"/>
</dbReference>
<comment type="caution">
    <text evidence="1">The sequence shown here is derived from an EMBL/GenBank/DDBJ whole genome shotgun (WGS) entry which is preliminary data.</text>
</comment>
<evidence type="ECO:0000313" key="2">
    <source>
        <dbReference type="Proteomes" id="UP000789860"/>
    </source>
</evidence>
<gene>
    <name evidence="1" type="ORF">SCALOS_LOCUS8083</name>
</gene>
<dbReference type="Proteomes" id="UP000789860">
    <property type="component" value="Unassembled WGS sequence"/>
</dbReference>
<sequence>KHPLYQRLCYESFLHTALVNDIIFLKKKINDEQIDNLVLIICKEHFLQESIKNVLKKINELIIEIRKTTAMLSIDFFYDHNFNTFIKIFEFIVDANVRWHIQIFDNFNCENISFHNKQLTFIELDNSLSINQEKMPAVEKRLLEDKSNSIKNGFEYLERTCSLMSGFQSQIGKSRELVNSISNKHLEIYSSSIILDLLNETQTNPKLLYSLQIFLVDDECNLESFNFFKQKGIIQDDVDATALCALALFGIEVLGQKDIEAIAKRILRNTNEKGIIQTYFPPRGERENRIDPTVCASAIRLIYKVGYDEAAKETENYLYCTLATKSYLNGSKYFHSPDAFLYYLYKAIILSKFAFKKFGALLAANVIDRLGTTNYPLDLAMRILIVEGLGLLKHVHMPEIISKEKKSLEILQEEDGSWPKDALYKTGRSEIYFGGKEISTAFSIKALQIMQQADLTPHKPFLCDMCQIIRDKKEWGTCFNRFKMQDALRNQYALLRGKVSDYKKGAPNHLYLRRSTSTARWTEHLNHFNLSEIPNGDLT</sequence>
<name>A0ACA9N617_9GLOM</name>
<evidence type="ECO:0000313" key="1">
    <source>
        <dbReference type="EMBL" id="CAG8634281.1"/>
    </source>
</evidence>
<feature type="non-terminal residue" evidence="1">
    <location>
        <position position="539"/>
    </location>
</feature>
<organism evidence="1 2">
    <name type="scientific">Scutellospora calospora</name>
    <dbReference type="NCBI Taxonomy" id="85575"/>
    <lineage>
        <taxon>Eukaryota</taxon>
        <taxon>Fungi</taxon>
        <taxon>Fungi incertae sedis</taxon>
        <taxon>Mucoromycota</taxon>
        <taxon>Glomeromycotina</taxon>
        <taxon>Glomeromycetes</taxon>
        <taxon>Diversisporales</taxon>
        <taxon>Gigasporaceae</taxon>
        <taxon>Scutellospora</taxon>
    </lineage>
</organism>
<protein>
    <submittedName>
        <fullName evidence="1">4243_t:CDS:1</fullName>
    </submittedName>
</protein>
<proteinExistence type="predicted"/>
<feature type="non-terminal residue" evidence="1">
    <location>
        <position position="1"/>
    </location>
</feature>